<dbReference type="Proteomes" id="UP000292052">
    <property type="component" value="Unassembled WGS sequence"/>
</dbReference>
<organism evidence="6 7">
    <name type="scientific">Asbolus verrucosus</name>
    <name type="common">Desert ironclad beetle</name>
    <dbReference type="NCBI Taxonomy" id="1661398"/>
    <lineage>
        <taxon>Eukaryota</taxon>
        <taxon>Metazoa</taxon>
        <taxon>Ecdysozoa</taxon>
        <taxon>Arthropoda</taxon>
        <taxon>Hexapoda</taxon>
        <taxon>Insecta</taxon>
        <taxon>Pterygota</taxon>
        <taxon>Neoptera</taxon>
        <taxon>Endopterygota</taxon>
        <taxon>Coleoptera</taxon>
        <taxon>Polyphaga</taxon>
        <taxon>Cucujiformia</taxon>
        <taxon>Tenebrionidae</taxon>
        <taxon>Pimeliinae</taxon>
        <taxon>Asbolus</taxon>
    </lineage>
</organism>
<dbReference type="PANTHER" id="PTHR12649:SF11">
    <property type="entry name" value="PEPTIDYL-TRNA HYDROLASE 2, MITOCHONDRIAL"/>
    <property type="match status" value="1"/>
</dbReference>
<proteinExistence type="inferred from homology"/>
<comment type="similarity">
    <text evidence="3">Belongs to the PTH2 family.</text>
</comment>
<keyword evidence="5" id="KW-1133">Transmembrane helix</keyword>
<evidence type="ECO:0000256" key="5">
    <source>
        <dbReference type="SAM" id="Phobius"/>
    </source>
</evidence>
<accession>A0A482V9B9</accession>
<dbReference type="InterPro" id="IPR002833">
    <property type="entry name" value="PTH2"/>
</dbReference>
<sequence>MGIIASNAYLAIFSAGTVIGATSTYFLLKFMKKSNQEIWKAGMEERFEFDDPRDEYRLIMGVRNDLKMQKGKVAAQCGHAAVAAYAKALNHTPKTLSKWLKYGGTKIAVRVDSEEELLELDKRAREMNVLSSIIRDAGQTQVAPGT</sequence>
<dbReference type="Gene3D" id="3.40.1490.10">
    <property type="entry name" value="Bit1"/>
    <property type="match status" value="1"/>
</dbReference>
<dbReference type="GO" id="GO:0004045">
    <property type="term" value="F:peptidyl-tRNA hydrolase activity"/>
    <property type="evidence" value="ECO:0007669"/>
    <property type="project" value="UniProtKB-EC"/>
</dbReference>
<evidence type="ECO:0000256" key="2">
    <source>
        <dbReference type="ARBA" id="ARBA00022801"/>
    </source>
</evidence>
<evidence type="ECO:0000256" key="3">
    <source>
        <dbReference type="ARBA" id="ARBA00038050"/>
    </source>
</evidence>
<name>A0A482V9B9_ASBVE</name>
<dbReference type="EMBL" id="QDEB01125220">
    <property type="protein sequence ID" value="RZB39776.1"/>
    <property type="molecule type" value="Genomic_DNA"/>
</dbReference>
<dbReference type="InterPro" id="IPR023476">
    <property type="entry name" value="Pep_tRNA_hydro_II_dom_sf"/>
</dbReference>
<feature type="transmembrane region" description="Helical" evidence="5">
    <location>
        <begin position="6"/>
        <end position="28"/>
    </location>
</feature>
<comment type="catalytic activity">
    <reaction evidence="4">
        <text>an N-acyl-L-alpha-aminoacyl-tRNA + H2O = an N-acyl-L-amino acid + a tRNA + H(+)</text>
        <dbReference type="Rhea" id="RHEA:54448"/>
        <dbReference type="Rhea" id="RHEA-COMP:10123"/>
        <dbReference type="Rhea" id="RHEA-COMP:13883"/>
        <dbReference type="ChEBI" id="CHEBI:15377"/>
        <dbReference type="ChEBI" id="CHEBI:15378"/>
        <dbReference type="ChEBI" id="CHEBI:59874"/>
        <dbReference type="ChEBI" id="CHEBI:78442"/>
        <dbReference type="ChEBI" id="CHEBI:138191"/>
        <dbReference type="EC" id="3.1.1.29"/>
    </reaction>
</comment>
<dbReference type="FunFam" id="3.40.1490.10:FF:000002">
    <property type="entry name" value="Peptidyl-tRNA hydrolase 2, mitochondrial"/>
    <property type="match status" value="1"/>
</dbReference>
<dbReference type="Pfam" id="PF01981">
    <property type="entry name" value="PTH2"/>
    <property type="match status" value="1"/>
</dbReference>
<evidence type="ECO:0000256" key="1">
    <source>
        <dbReference type="ARBA" id="ARBA00013260"/>
    </source>
</evidence>
<reference evidence="6 7" key="1">
    <citation type="submission" date="2017-03" db="EMBL/GenBank/DDBJ databases">
        <title>Genome of the blue death feigning beetle - Asbolus verrucosus.</title>
        <authorList>
            <person name="Rider S.D."/>
        </authorList>
    </citation>
    <scope>NUCLEOTIDE SEQUENCE [LARGE SCALE GENOMIC DNA]</scope>
    <source>
        <strain evidence="6">Butters</strain>
        <tissue evidence="6">Head and leg muscle</tissue>
    </source>
</reference>
<keyword evidence="7" id="KW-1185">Reference proteome</keyword>
<evidence type="ECO:0000313" key="6">
    <source>
        <dbReference type="EMBL" id="RZB39776.1"/>
    </source>
</evidence>
<keyword evidence="2 6" id="KW-0378">Hydrolase</keyword>
<dbReference type="NCBIfam" id="TIGR00283">
    <property type="entry name" value="arch_pth2"/>
    <property type="match status" value="1"/>
</dbReference>
<dbReference type="PANTHER" id="PTHR12649">
    <property type="entry name" value="PEPTIDYL-TRNA HYDROLASE 2"/>
    <property type="match status" value="1"/>
</dbReference>
<dbReference type="SUPFAM" id="SSF102462">
    <property type="entry name" value="Peptidyl-tRNA hydrolase II"/>
    <property type="match status" value="1"/>
</dbReference>
<dbReference type="EC" id="3.1.1.29" evidence="1"/>
<dbReference type="GO" id="GO:0005829">
    <property type="term" value="C:cytosol"/>
    <property type="evidence" value="ECO:0007669"/>
    <property type="project" value="TreeGrafter"/>
</dbReference>
<comment type="caution">
    <text evidence="6">The sequence shown here is derived from an EMBL/GenBank/DDBJ whole genome shotgun (WGS) entry which is preliminary data.</text>
</comment>
<dbReference type="AlphaFoldDB" id="A0A482V9B9"/>
<evidence type="ECO:0000313" key="7">
    <source>
        <dbReference type="Proteomes" id="UP000292052"/>
    </source>
</evidence>
<gene>
    <name evidence="6" type="ORF">BDFB_014400</name>
</gene>
<keyword evidence="5" id="KW-0472">Membrane</keyword>
<keyword evidence="5" id="KW-0812">Transmembrane</keyword>
<dbReference type="OrthoDB" id="1733656at2759"/>
<evidence type="ECO:0000256" key="4">
    <source>
        <dbReference type="ARBA" id="ARBA00048707"/>
    </source>
</evidence>
<protein>
    <recommendedName>
        <fullName evidence="1">peptidyl-tRNA hydrolase</fullName>
        <ecNumber evidence="1">3.1.1.29</ecNumber>
    </recommendedName>
</protein>
<feature type="non-terminal residue" evidence="6">
    <location>
        <position position="146"/>
    </location>
</feature>